<name>A0A0M0GBD5_SPOGL</name>
<evidence type="ECO:0000313" key="2">
    <source>
        <dbReference type="Proteomes" id="UP000037109"/>
    </source>
</evidence>
<accession>A0A0M0GBD5</accession>
<keyword evidence="2" id="KW-1185">Reference proteome</keyword>
<dbReference type="Proteomes" id="UP000037109">
    <property type="component" value="Unassembled WGS sequence"/>
</dbReference>
<evidence type="ECO:0000313" key="1">
    <source>
        <dbReference type="EMBL" id="KON86837.1"/>
    </source>
</evidence>
<protein>
    <submittedName>
        <fullName evidence="1">Uncharacterized protein</fullName>
    </submittedName>
</protein>
<comment type="caution">
    <text evidence="1">The sequence shown here is derived from an EMBL/GenBank/DDBJ whole genome shotgun (WGS) entry which is preliminary data.</text>
</comment>
<reference evidence="2" key="1">
    <citation type="submission" date="2015-07" db="EMBL/GenBank/DDBJ databases">
        <title>Fjat-10036 dsm4.</title>
        <authorList>
            <person name="Liu B."/>
            <person name="Wang J."/>
            <person name="Zhu Y."/>
            <person name="Liu G."/>
            <person name="Chen Q."/>
            <person name="Chen Z."/>
            <person name="Lan J."/>
            <person name="Che J."/>
            <person name="Ge C."/>
            <person name="Shi H."/>
            <person name="Pan Z."/>
            <person name="Liu X."/>
        </authorList>
    </citation>
    <scope>NUCLEOTIDE SEQUENCE [LARGE SCALE GENOMIC DNA]</scope>
    <source>
        <strain evidence="2">DSM 4</strain>
    </source>
</reference>
<dbReference type="EMBL" id="LGUF01000007">
    <property type="protein sequence ID" value="KON86837.1"/>
    <property type="molecule type" value="Genomic_DNA"/>
</dbReference>
<dbReference type="AlphaFoldDB" id="A0A0M0GBD5"/>
<organism evidence="1 2">
    <name type="scientific">Sporosarcina globispora</name>
    <name type="common">Bacillus globisporus</name>
    <dbReference type="NCBI Taxonomy" id="1459"/>
    <lineage>
        <taxon>Bacteria</taxon>
        <taxon>Bacillati</taxon>
        <taxon>Bacillota</taxon>
        <taxon>Bacilli</taxon>
        <taxon>Bacillales</taxon>
        <taxon>Caryophanaceae</taxon>
        <taxon>Sporosarcina</taxon>
    </lineage>
</organism>
<sequence length="83" mass="8896">MTGHSQRAGDAENRQCPHKMNSPLSAVLKKDRLGAAGCSTPVIKTNSILLFMSARIKSVNQGGTVEQVIKAFSSLIPTIDRCL</sequence>
<dbReference type="STRING" id="1459.AF332_08490"/>
<proteinExistence type="predicted"/>
<gene>
    <name evidence="1" type="ORF">AF332_08490</name>
</gene>
<dbReference type="PATRIC" id="fig|1459.3.peg.1801"/>